<gene>
    <name evidence="1" type="ORF">SDC9_170493</name>
</gene>
<organism evidence="1">
    <name type="scientific">bioreactor metagenome</name>
    <dbReference type="NCBI Taxonomy" id="1076179"/>
    <lineage>
        <taxon>unclassified sequences</taxon>
        <taxon>metagenomes</taxon>
        <taxon>ecological metagenomes</taxon>
    </lineage>
</organism>
<comment type="caution">
    <text evidence="1">The sequence shown here is derived from an EMBL/GenBank/DDBJ whole genome shotgun (WGS) entry which is preliminary data.</text>
</comment>
<evidence type="ECO:0000313" key="1">
    <source>
        <dbReference type="EMBL" id="MPN23108.1"/>
    </source>
</evidence>
<reference evidence="1" key="1">
    <citation type="submission" date="2019-08" db="EMBL/GenBank/DDBJ databases">
        <authorList>
            <person name="Kucharzyk K."/>
            <person name="Murdoch R.W."/>
            <person name="Higgins S."/>
            <person name="Loffler F."/>
        </authorList>
    </citation>
    <scope>NUCLEOTIDE SEQUENCE</scope>
</reference>
<dbReference type="EMBL" id="VSSQ01071511">
    <property type="protein sequence ID" value="MPN23108.1"/>
    <property type="molecule type" value="Genomic_DNA"/>
</dbReference>
<protein>
    <submittedName>
        <fullName evidence="1">Uncharacterized protein</fullName>
    </submittedName>
</protein>
<accession>A0A645G886</accession>
<sequence length="133" mass="14115">MLVVHLHAGGNAAAVVDDGQRAVGMDGDQNVVAVAGQRFVDGVVHDLEDQVVQTGAVRGVTDVHAWALAHGFQAFQDLDCAFAIAACICGGLGVWLVLFGHEITLLLQGQELLAPDLHNFQMNTCLKSLQDEQ</sequence>
<proteinExistence type="predicted"/>
<name>A0A645G886_9ZZZZ</name>
<dbReference type="AlphaFoldDB" id="A0A645G886"/>